<feature type="signal peptide" evidence="9">
    <location>
        <begin position="1"/>
        <end position="22"/>
    </location>
</feature>
<comment type="similarity">
    <text evidence="2">Belongs to the outer membrane factor (OMF) (TC 1.B.17) family.</text>
</comment>
<evidence type="ECO:0000256" key="8">
    <source>
        <dbReference type="SAM" id="MobiDB-lite"/>
    </source>
</evidence>
<dbReference type="GO" id="GO:0015562">
    <property type="term" value="F:efflux transmembrane transporter activity"/>
    <property type="evidence" value="ECO:0007669"/>
    <property type="project" value="InterPro"/>
</dbReference>
<evidence type="ECO:0000256" key="1">
    <source>
        <dbReference type="ARBA" id="ARBA00004442"/>
    </source>
</evidence>
<dbReference type="GO" id="GO:0009279">
    <property type="term" value="C:cell outer membrane"/>
    <property type="evidence" value="ECO:0007669"/>
    <property type="project" value="UniProtKB-SubCell"/>
</dbReference>
<keyword evidence="9" id="KW-0732">Signal</keyword>
<evidence type="ECO:0000313" key="11">
    <source>
        <dbReference type="Proteomes" id="UP000184517"/>
    </source>
</evidence>
<dbReference type="Gene3D" id="1.20.1600.10">
    <property type="entry name" value="Outer membrane efflux proteins (OEP)"/>
    <property type="match status" value="1"/>
</dbReference>
<evidence type="ECO:0000256" key="4">
    <source>
        <dbReference type="ARBA" id="ARBA00022452"/>
    </source>
</evidence>
<dbReference type="Proteomes" id="UP000184517">
    <property type="component" value="Unassembled WGS sequence"/>
</dbReference>
<dbReference type="AlphaFoldDB" id="A0A1M5DED7"/>
<dbReference type="STRING" id="1122206.SAMN02745753_02363"/>
<comment type="subcellular location">
    <subcellularLocation>
        <location evidence="1">Cell outer membrane</location>
    </subcellularLocation>
</comment>
<dbReference type="GO" id="GO:1990281">
    <property type="term" value="C:efflux pump complex"/>
    <property type="evidence" value="ECO:0007669"/>
    <property type="project" value="TreeGrafter"/>
</dbReference>
<dbReference type="EMBL" id="FQVF01000010">
    <property type="protein sequence ID" value="SHF65241.1"/>
    <property type="molecule type" value="Genomic_DNA"/>
</dbReference>
<evidence type="ECO:0000256" key="5">
    <source>
        <dbReference type="ARBA" id="ARBA00022692"/>
    </source>
</evidence>
<keyword evidence="6" id="KW-0472">Membrane</keyword>
<gene>
    <name evidence="10" type="ORF">SAMN02745753_02363</name>
</gene>
<dbReference type="OrthoDB" id="9813458at2"/>
<evidence type="ECO:0000313" key="10">
    <source>
        <dbReference type="EMBL" id="SHF65241.1"/>
    </source>
</evidence>
<dbReference type="GO" id="GO:0015288">
    <property type="term" value="F:porin activity"/>
    <property type="evidence" value="ECO:0007669"/>
    <property type="project" value="TreeGrafter"/>
</dbReference>
<dbReference type="InterPro" id="IPR010130">
    <property type="entry name" value="T1SS_OMP_TolC"/>
</dbReference>
<sequence length="442" mass="48020">MKKHIIPSLIAAAVLSSTTAHAESIYEVYKLAKQHDPGLRAAAATYQAEKEGVTVTKGNLYPSISFNGNLGYSNTDNSSSNYNNTSNSLSLDLSYPIYSPALNYAVDAVEISSESAGISFNNSEEDLALTTLTEYFDLLIAQSTLQTTEALVKSTASQLDRAKKQYEVGLASITDLQDAQAEYDSVRVTELSARSSVSYAQKALYQRTGQEIKTIPQLSKDYPISLDPNMTVDSLIAKARIDNKELQILNLSVKSAENNINIQKANGRTPTVSITGSLSRTDNDYSSSAPSSMNDGATNTSSIGLGVSIPLYSGGAINASVRQATAQAMSTTEQRASSLQTIELNIRSLYLDLQTAVAQIDAQQQLIRSRTSALEATKAGYDVGTRNLVELLDAQSNLYDAQNTYEQYRYNFVVKKLNLLEATGDLTEDKIKELDKWLVAKN</sequence>
<keyword evidence="7" id="KW-0998">Cell outer membrane</keyword>
<accession>A0A1M5DED7</accession>
<dbReference type="NCBIfam" id="TIGR01844">
    <property type="entry name" value="type_I_sec_TolC"/>
    <property type="match status" value="1"/>
</dbReference>
<dbReference type="SUPFAM" id="SSF56954">
    <property type="entry name" value="Outer membrane efflux proteins (OEP)"/>
    <property type="match status" value="1"/>
</dbReference>
<reference evidence="11" key="1">
    <citation type="submission" date="2016-11" db="EMBL/GenBank/DDBJ databases">
        <authorList>
            <person name="Varghese N."/>
            <person name="Submissions S."/>
        </authorList>
    </citation>
    <scope>NUCLEOTIDE SEQUENCE [LARGE SCALE GENOMIC DNA]</scope>
    <source>
        <strain evidence="11">DSM 16579</strain>
    </source>
</reference>
<feature type="region of interest" description="Disordered" evidence="8">
    <location>
        <begin position="271"/>
        <end position="297"/>
    </location>
</feature>
<keyword evidence="11" id="KW-1185">Reference proteome</keyword>
<dbReference type="PANTHER" id="PTHR30026">
    <property type="entry name" value="OUTER MEMBRANE PROTEIN TOLC"/>
    <property type="match status" value="1"/>
</dbReference>
<name>A0A1M5DED7_9GAMM</name>
<dbReference type="PANTHER" id="PTHR30026:SF20">
    <property type="entry name" value="OUTER MEMBRANE PROTEIN TOLC"/>
    <property type="match status" value="1"/>
</dbReference>
<evidence type="ECO:0000256" key="6">
    <source>
        <dbReference type="ARBA" id="ARBA00023136"/>
    </source>
</evidence>
<dbReference type="InterPro" id="IPR003423">
    <property type="entry name" value="OMP_efflux"/>
</dbReference>
<evidence type="ECO:0000256" key="3">
    <source>
        <dbReference type="ARBA" id="ARBA00022448"/>
    </source>
</evidence>
<protein>
    <submittedName>
        <fullName evidence="10">Outer membrane protein</fullName>
    </submittedName>
</protein>
<dbReference type="RefSeq" id="WP_072839902.1">
    <property type="nucleotide sequence ID" value="NZ_FQVF01000010.1"/>
</dbReference>
<evidence type="ECO:0000256" key="2">
    <source>
        <dbReference type="ARBA" id="ARBA00007613"/>
    </source>
</evidence>
<feature type="chain" id="PRO_5012747908" evidence="9">
    <location>
        <begin position="23"/>
        <end position="442"/>
    </location>
</feature>
<dbReference type="Pfam" id="PF02321">
    <property type="entry name" value="OEP"/>
    <property type="match status" value="2"/>
</dbReference>
<keyword evidence="3" id="KW-0813">Transport</keyword>
<dbReference type="InterPro" id="IPR051906">
    <property type="entry name" value="TolC-like"/>
</dbReference>
<evidence type="ECO:0000256" key="7">
    <source>
        <dbReference type="ARBA" id="ARBA00023237"/>
    </source>
</evidence>
<evidence type="ECO:0000256" key="9">
    <source>
        <dbReference type="SAM" id="SignalP"/>
    </source>
</evidence>
<keyword evidence="5" id="KW-0812">Transmembrane</keyword>
<keyword evidence="4" id="KW-1134">Transmembrane beta strand</keyword>
<proteinExistence type="inferred from homology"/>
<organism evidence="10 11">
    <name type="scientific">Marinomonas polaris DSM 16579</name>
    <dbReference type="NCBI Taxonomy" id="1122206"/>
    <lineage>
        <taxon>Bacteria</taxon>
        <taxon>Pseudomonadati</taxon>
        <taxon>Pseudomonadota</taxon>
        <taxon>Gammaproteobacteria</taxon>
        <taxon>Oceanospirillales</taxon>
        <taxon>Oceanospirillaceae</taxon>
        <taxon>Marinomonas</taxon>
    </lineage>
</organism>